<dbReference type="NCBIfam" id="TIGR00040">
    <property type="entry name" value="yfcE"/>
    <property type="match status" value="1"/>
</dbReference>
<comment type="similarity">
    <text evidence="1 2">Belongs to the metallophosphoesterase superfamily. YfcE family.</text>
</comment>
<dbReference type="InterPro" id="IPR024654">
    <property type="entry name" value="Calcineurin-like_PHP_lpxH"/>
</dbReference>
<gene>
    <name evidence="4" type="primary">yfcE</name>
    <name evidence="4" type="ORF">H9697_00185</name>
</gene>
<comment type="caution">
    <text evidence="4">The sequence shown here is derived from an EMBL/GenBank/DDBJ whole genome shotgun (WGS) entry which is preliminary data.</text>
</comment>
<comment type="cofactor">
    <cofactor evidence="2">
        <name>a divalent metal cation</name>
        <dbReference type="ChEBI" id="CHEBI:60240"/>
    </cofactor>
</comment>
<dbReference type="Gene3D" id="3.60.21.10">
    <property type="match status" value="1"/>
</dbReference>
<dbReference type="NCBIfam" id="NF006988">
    <property type="entry name" value="PRK09453.1"/>
    <property type="match status" value="1"/>
</dbReference>
<dbReference type="Pfam" id="PF12850">
    <property type="entry name" value="Metallophos_2"/>
    <property type="match status" value="1"/>
</dbReference>
<evidence type="ECO:0000256" key="1">
    <source>
        <dbReference type="ARBA" id="ARBA00008950"/>
    </source>
</evidence>
<evidence type="ECO:0000259" key="3">
    <source>
        <dbReference type="Pfam" id="PF12850"/>
    </source>
</evidence>
<proteinExistence type="inferred from homology"/>
<keyword evidence="2" id="KW-0479">Metal-binding</keyword>
<reference evidence="4" key="2">
    <citation type="submission" date="2021-04" db="EMBL/GenBank/DDBJ databases">
        <authorList>
            <person name="Gilroy R."/>
        </authorList>
    </citation>
    <scope>NUCLEOTIDE SEQUENCE</scope>
    <source>
        <strain evidence="4">CHK196-7946</strain>
    </source>
</reference>
<reference evidence="4" key="1">
    <citation type="journal article" date="2021" name="PeerJ">
        <title>Extensive microbial diversity within the chicken gut microbiome revealed by metagenomics and culture.</title>
        <authorList>
            <person name="Gilroy R."/>
            <person name="Ravi A."/>
            <person name="Getino M."/>
            <person name="Pursley I."/>
            <person name="Horton D.L."/>
            <person name="Alikhan N.F."/>
            <person name="Baker D."/>
            <person name="Gharbi K."/>
            <person name="Hall N."/>
            <person name="Watson M."/>
            <person name="Adriaenssens E.M."/>
            <person name="Foster-Nyarko E."/>
            <person name="Jarju S."/>
            <person name="Secka A."/>
            <person name="Antonio M."/>
            <person name="Oren A."/>
            <person name="Chaudhuri R.R."/>
            <person name="La Ragione R."/>
            <person name="Hildebrand F."/>
            <person name="Pallen M.J."/>
        </authorList>
    </citation>
    <scope>NUCLEOTIDE SEQUENCE</scope>
    <source>
        <strain evidence="4">CHK196-7946</strain>
    </source>
</reference>
<protein>
    <recommendedName>
        <fullName evidence="2">Phosphoesterase</fullName>
        <ecNumber evidence="2">3.1.4.-</ecNumber>
    </recommendedName>
</protein>
<evidence type="ECO:0000313" key="5">
    <source>
        <dbReference type="Proteomes" id="UP000823902"/>
    </source>
</evidence>
<name>A0A9D2Q5R6_9FIRM</name>
<feature type="domain" description="Calcineurin-like phosphoesterase" evidence="3">
    <location>
        <begin position="1"/>
        <end position="187"/>
    </location>
</feature>
<dbReference type="InterPro" id="IPR000979">
    <property type="entry name" value="Phosphodiesterase_MJ0936/Vps29"/>
</dbReference>
<dbReference type="GO" id="GO:0016787">
    <property type="term" value="F:hydrolase activity"/>
    <property type="evidence" value="ECO:0007669"/>
    <property type="project" value="UniProtKB-UniRule"/>
</dbReference>
<dbReference type="Proteomes" id="UP000823902">
    <property type="component" value="Unassembled WGS sequence"/>
</dbReference>
<evidence type="ECO:0000313" key="4">
    <source>
        <dbReference type="EMBL" id="HJC73364.1"/>
    </source>
</evidence>
<keyword evidence="4" id="KW-0378">Hydrolase</keyword>
<organism evidence="4 5">
    <name type="scientific">Candidatus Mediterraneibacter faecavium</name>
    <dbReference type="NCBI Taxonomy" id="2838668"/>
    <lineage>
        <taxon>Bacteria</taxon>
        <taxon>Bacillati</taxon>
        <taxon>Bacillota</taxon>
        <taxon>Clostridia</taxon>
        <taxon>Lachnospirales</taxon>
        <taxon>Lachnospiraceae</taxon>
        <taxon>Mediterraneibacter</taxon>
    </lineage>
</organism>
<dbReference type="EC" id="3.1.4.-" evidence="2"/>
<sequence length="210" mass="23510">MKLMIASDIHGSALYCGQMLEAYRREGADRLLILGDILYHGPRNDLPKGYAPKEVIAMLNPMKTHLLCVRGNCDTEVDQMVLEFPILADYCLLELPADGEGAKDRGVGSERFDVCAETISIFATHGHVYHPDHLPPLKDGDILLNGHTHIPACEEVSDADGNRIRYLNPGSVSIPKEGSVHSYMIYENGCFRWKNMQGEEYMTWKTDSRS</sequence>
<dbReference type="EMBL" id="DWVY01000001">
    <property type="protein sequence ID" value="HJC73364.1"/>
    <property type="molecule type" value="Genomic_DNA"/>
</dbReference>
<dbReference type="SUPFAM" id="SSF56300">
    <property type="entry name" value="Metallo-dependent phosphatases"/>
    <property type="match status" value="1"/>
</dbReference>
<accession>A0A9D2Q5R6</accession>
<dbReference type="AlphaFoldDB" id="A0A9D2Q5R6"/>
<evidence type="ECO:0000256" key="2">
    <source>
        <dbReference type="RuleBase" id="RU362039"/>
    </source>
</evidence>
<dbReference type="InterPro" id="IPR029052">
    <property type="entry name" value="Metallo-depent_PP-like"/>
</dbReference>
<dbReference type="GO" id="GO:0046872">
    <property type="term" value="F:metal ion binding"/>
    <property type="evidence" value="ECO:0007669"/>
    <property type="project" value="UniProtKB-KW"/>
</dbReference>